<dbReference type="InterPro" id="IPR019034">
    <property type="entry name" value="UPF0390"/>
</dbReference>
<organism evidence="2 3">
    <name type="scientific">Nadsonia fulvescens var. elongata DSM 6958</name>
    <dbReference type="NCBI Taxonomy" id="857566"/>
    <lineage>
        <taxon>Eukaryota</taxon>
        <taxon>Fungi</taxon>
        <taxon>Dikarya</taxon>
        <taxon>Ascomycota</taxon>
        <taxon>Saccharomycotina</taxon>
        <taxon>Dipodascomycetes</taxon>
        <taxon>Dipodascales</taxon>
        <taxon>Dipodascales incertae sedis</taxon>
        <taxon>Nadsonia</taxon>
    </lineage>
</organism>
<dbReference type="AlphaFoldDB" id="A0A1E3PKM9"/>
<dbReference type="EMBL" id="KV454409">
    <property type="protein sequence ID" value="ODQ65983.1"/>
    <property type="molecule type" value="Genomic_DNA"/>
</dbReference>
<gene>
    <name evidence="2" type="ORF">NADFUDRAFT_4697</name>
</gene>
<dbReference type="Pfam" id="PF09495">
    <property type="entry name" value="DUF2462"/>
    <property type="match status" value="1"/>
</dbReference>
<keyword evidence="3" id="KW-1185">Reference proteome</keyword>
<protein>
    <submittedName>
        <fullName evidence="2">Uncharacterized protein</fullName>
    </submittedName>
</protein>
<sequence length="59" mass="6595">AGPRVFAPRKAGAKRDAQMVKRHSAALTSATEKLLSSRVGHLELLKGTRRELEKQRKEK</sequence>
<feature type="region of interest" description="Disordered" evidence="1">
    <location>
        <begin position="1"/>
        <end position="20"/>
    </location>
</feature>
<evidence type="ECO:0000313" key="2">
    <source>
        <dbReference type="EMBL" id="ODQ65983.1"/>
    </source>
</evidence>
<dbReference type="Proteomes" id="UP000095009">
    <property type="component" value="Unassembled WGS sequence"/>
</dbReference>
<name>A0A1E3PKM9_9ASCO</name>
<accession>A0A1E3PKM9</accession>
<feature type="non-terminal residue" evidence="2">
    <location>
        <position position="1"/>
    </location>
</feature>
<feature type="non-terminal residue" evidence="2">
    <location>
        <position position="59"/>
    </location>
</feature>
<dbReference type="OrthoDB" id="5239630at2759"/>
<proteinExistence type="predicted"/>
<reference evidence="2 3" key="1">
    <citation type="journal article" date="2016" name="Proc. Natl. Acad. Sci. U.S.A.">
        <title>Comparative genomics of biotechnologically important yeasts.</title>
        <authorList>
            <person name="Riley R."/>
            <person name="Haridas S."/>
            <person name="Wolfe K.H."/>
            <person name="Lopes M.R."/>
            <person name="Hittinger C.T."/>
            <person name="Goeker M."/>
            <person name="Salamov A.A."/>
            <person name="Wisecaver J.H."/>
            <person name="Long T.M."/>
            <person name="Calvey C.H."/>
            <person name="Aerts A.L."/>
            <person name="Barry K.W."/>
            <person name="Choi C."/>
            <person name="Clum A."/>
            <person name="Coughlan A.Y."/>
            <person name="Deshpande S."/>
            <person name="Douglass A.P."/>
            <person name="Hanson S.J."/>
            <person name="Klenk H.-P."/>
            <person name="LaButti K.M."/>
            <person name="Lapidus A."/>
            <person name="Lindquist E.A."/>
            <person name="Lipzen A.M."/>
            <person name="Meier-Kolthoff J.P."/>
            <person name="Ohm R.A."/>
            <person name="Otillar R.P."/>
            <person name="Pangilinan J.L."/>
            <person name="Peng Y."/>
            <person name="Rokas A."/>
            <person name="Rosa C.A."/>
            <person name="Scheuner C."/>
            <person name="Sibirny A.A."/>
            <person name="Slot J.C."/>
            <person name="Stielow J.B."/>
            <person name="Sun H."/>
            <person name="Kurtzman C.P."/>
            <person name="Blackwell M."/>
            <person name="Grigoriev I.V."/>
            <person name="Jeffries T.W."/>
        </authorList>
    </citation>
    <scope>NUCLEOTIDE SEQUENCE [LARGE SCALE GENOMIC DNA]</scope>
    <source>
        <strain evidence="2 3">DSM 6958</strain>
    </source>
</reference>
<evidence type="ECO:0000313" key="3">
    <source>
        <dbReference type="Proteomes" id="UP000095009"/>
    </source>
</evidence>
<evidence type="ECO:0000256" key="1">
    <source>
        <dbReference type="SAM" id="MobiDB-lite"/>
    </source>
</evidence>
<dbReference type="STRING" id="857566.A0A1E3PKM9"/>